<dbReference type="Gene3D" id="2.40.50.90">
    <property type="match status" value="1"/>
</dbReference>
<organism evidence="1 2">
    <name type="scientific">Geodermatophilus tzadiensis</name>
    <dbReference type="NCBI Taxonomy" id="1137988"/>
    <lineage>
        <taxon>Bacteria</taxon>
        <taxon>Bacillati</taxon>
        <taxon>Actinomycetota</taxon>
        <taxon>Actinomycetes</taxon>
        <taxon>Geodermatophilales</taxon>
        <taxon>Geodermatophilaceae</taxon>
        <taxon>Geodermatophilus</taxon>
    </lineage>
</organism>
<accession>A0A2T0T135</accession>
<proteinExistence type="predicted"/>
<sequence length="43" mass="4760">MVDVVDGDTLDVRYDGAEHRVRLLNLDTPESVDPKQHCAVHGS</sequence>
<dbReference type="PROSITE" id="PS01123">
    <property type="entry name" value="TNASE_1"/>
    <property type="match status" value="1"/>
</dbReference>
<keyword evidence="2" id="KW-1185">Reference proteome</keyword>
<name>A0A2T0T135_9ACTN</name>
<dbReference type="EMBL" id="PVTG01000021">
    <property type="protein sequence ID" value="PRY39333.1"/>
    <property type="molecule type" value="Genomic_DNA"/>
</dbReference>
<dbReference type="GO" id="GO:0004518">
    <property type="term" value="F:nuclease activity"/>
    <property type="evidence" value="ECO:0007669"/>
    <property type="project" value="InterPro"/>
</dbReference>
<evidence type="ECO:0000313" key="1">
    <source>
        <dbReference type="EMBL" id="PRY39333.1"/>
    </source>
</evidence>
<dbReference type="InterPro" id="IPR035437">
    <property type="entry name" value="SNase_OB-fold_sf"/>
</dbReference>
<dbReference type="InterPro" id="IPR002071">
    <property type="entry name" value="Thermonucl_AS"/>
</dbReference>
<dbReference type="Proteomes" id="UP000239210">
    <property type="component" value="Unassembled WGS sequence"/>
</dbReference>
<evidence type="ECO:0000313" key="2">
    <source>
        <dbReference type="Proteomes" id="UP000239210"/>
    </source>
</evidence>
<protein>
    <submittedName>
        <fullName evidence="1">Uncharacterized protein</fullName>
    </submittedName>
</protein>
<reference evidence="1 2" key="1">
    <citation type="submission" date="2018-03" db="EMBL/GenBank/DDBJ databases">
        <title>Genomic Encyclopedia of Archaeal and Bacterial Type Strains, Phase II (KMG-II): from individual species to whole genera.</title>
        <authorList>
            <person name="Goeker M."/>
        </authorList>
    </citation>
    <scope>NUCLEOTIDE SEQUENCE [LARGE SCALE GENOMIC DNA]</scope>
    <source>
        <strain evidence="1 2">DSM 45416</strain>
    </source>
</reference>
<gene>
    <name evidence="1" type="ORF">LY71_1212</name>
</gene>
<dbReference type="GO" id="GO:0003676">
    <property type="term" value="F:nucleic acid binding"/>
    <property type="evidence" value="ECO:0007669"/>
    <property type="project" value="InterPro"/>
</dbReference>
<comment type="caution">
    <text evidence="1">The sequence shown here is derived from an EMBL/GenBank/DDBJ whole genome shotgun (WGS) entry which is preliminary data.</text>
</comment>
<dbReference type="SUPFAM" id="SSF50199">
    <property type="entry name" value="Staphylococcal nuclease"/>
    <property type="match status" value="1"/>
</dbReference>
<dbReference type="AlphaFoldDB" id="A0A2T0T135"/>